<feature type="compositionally biased region" description="Low complexity" evidence="1">
    <location>
        <begin position="197"/>
        <end position="218"/>
    </location>
</feature>
<feature type="region of interest" description="Disordered" evidence="1">
    <location>
        <begin position="278"/>
        <end position="372"/>
    </location>
</feature>
<sequence length="636" mass="70147">MPPHSPPSPPEPLPQAMEETGSRTNRRAADLGASGTKARRALPQPVETNIKHSRNASTANTPHDHSPESPTTSGKRPLPQPIESTSDSPKPRRFAPQILDTQRRSRRNTDTSPGVTPADKTDATPSHHHHLPRHMRPGPLPVPPVNSPIVSSDHVPQIPESNFSSSSLAKKQERRHSFRVPDLPAIKSQTESEESNDSSVPSLSSTSPSAESDETQTTRQKKKRKKKERGRRESEDDRYAGYLLSLAAKTAEKQLREQAMAAYPNENLHEPVDHYAIDKDSEESDVEAGVGNLGLDRADDGDGWEPAGRRHRDSAAGWDMAEMRRHQDKLEQQKRDQRAAEQAANGRRRSVKKSVHEPGHVPKGAEAASAPRKAIMGWQKEDNEMKPMRSAASPPMAGEGLIYPKCLSPQATRMDVNQYPGTKSYKGQEARQHTGLWTPGGGSSRRNSVSGLWMGVNAAAAQAKTAVPQALRDGLLTPTFERGDPFLAGGDYCSHQLPPSPPSSLEDNKIDGALHRQLSIEQELDDAFVTQVYNYLSLGYPSLARKYDEEINKITRVPVATLRKDDGKVNTKGYVGAPEGTGSDVRGIMEGKERCERWHALRRYVREWGRQQPEMTTQEEADGGWGARARKGSWAQ</sequence>
<dbReference type="EMBL" id="CAJPDT010000105">
    <property type="protein sequence ID" value="CAF9938074.1"/>
    <property type="molecule type" value="Genomic_DNA"/>
</dbReference>
<evidence type="ECO:0000313" key="2">
    <source>
        <dbReference type="EMBL" id="CAF9938074.1"/>
    </source>
</evidence>
<dbReference type="Proteomes" id="UP000664534">
    <property type="component" value="Unassembled WGS sequence"/>
</dbReference>
<keyword evidence="3" id="KW-1185">Reference proteome</keyword>
<feature type="compositionally biased region" description="Basic residues" evidence="1">
    <location>
        <begin position="219"/>
        <end position="229"/>
    </location>
</feature>
<organism evidence="2 3">
    <name type="scientific">Imshaugia aleurites</name>
    <dbReference type="NCBI Taxonomy" id="172621"/>
    <lineage>
        <taxon>Eukaryota</taxon>
        <taxon>Fungi</taxon>
        <taxon>Dikarya</taxon>
        <taxon>Ascomycota</taxon>
        <taxon>Pezizomycotina</taxon>
        <taxon>Lecanoromycetes</taxon>
        <taxon>OSLEUM clade</taxon>
        <taxon>Lecanoromycetidae</taxon>
        <taxon>Lecanorales</taxon>
        <taxon>Lecanorineae</taxon>
        <taxon>Parmeliaceae</taxon>
        <taxon>Imshaugia</taxon>
    </lineage>
</organism>
<feature type="region of interest" description="Disordered" evidence="1">
    <location>
        <begin position="423"/>
        <end position="444"/>
    </location>
</feature>
<comment type="caution">
    <text evidence="2">The sequence shown here is derived from an EMBL/GenBank/DDBJ whole genome shotgun (WGS) entry which is preliminary data.</text>
</comment>
<evidence type="ECO:0000256" key="1">
    <source>
        <dbReference type="SAM" id="MobiDB-lite"/>
    </source>
</evidence>
<dbReference type="AlphaFoldDB" id="A0A8H3G7R0"/>
<evidence type="ECO:0000313" key="3">
    <source>
        <dbReference type="Proteomes" id="UP000664534"/>
    </source>
</evidence>
<feature type="compositionally biased region" description="Basic residues" evidence="1">
    <location>
        <begin position="126"/>
        <end position="136"/>
    </location>
</feature>
<name>A0A8H3G7R0_9LECA</name>
<protein>
    <submittedName>
        <fullName evidence="2">Uncharacterized protein</fullName>
    </submittedName>
</protein>
<feature type="compositionally biased region" description="Basic and acidic residues" evidence="1">
    <location>
        <begin position="230"/>
        <end position="239"/>
    </location>
</feature>
<gene>
    <name evidence="2" type="ORF">IMSHALPRED_000649</name>
</gene>
<accession>A0A8H3G7R0</accession>
<reference evidence="2" key="1">
    <citation type="submission" date="2021-03" db="EMBL/GenBank/DDBJ databases">
        <authorList>
            <person name="Tagirdzhanova G."/>
        </authorList>
    </citation>
    <scope>NUCLEOTIDE SEQUENCE</scope>
</reference>
<feature type="region of interest" description="Disordered" evidence="1">
    <location>
        <begin position="1"/>
        <end position="240"/>
    </location>
</feature>
<dbReference type="OrthoDB" id="4716584at2759"/>
<feature type="compositionally biased region" description="Basic and acidic residues" evidence="1">
    <location>
        <begin position="321"/>
        <end position="339"/>
    </location>
</feature>
<feature type="region of interest" description="Disordered" evidence="1">
    <location>
        <begin position="613"/>
        <end position="636"/>
    </location>
</feature>
<proteinExistence type="predicted"/>
<feature type="compositionally biased region" description="Pro residues" evidence="1">
    <location>
        <begin position="1"/>
        <end position="13"/>
    </location>
</feature>
<feature type="compositionally biased region" description="Polar residues" evidence="1">
    <location>
        <begin position="159"/>
        <end position="169"/>
    </location>
</feature>